<dbReference type="EMBL" id="MNYI01000100">
    <property type="protein sequence ID" value="OIP40924.1"/>
    <property type="molecule type" value="Genomic_DNA"/>
</dbReference>
<sequence length="300" mass="35210">MNNVFRGITSRVFICIIGLLILSGCSKEYLAERMYWYANKLYAEIIKNPDKASEIKTKMTIGAFQDILRAYPEWDNASQLQFNIANIYFLKKKYPQARKEFRKLQDTYPEQINMCLQSQIAIGRTYEMEKKWNKALACYQKIITDYPVSYPAMQLLRYIGDYYDAYKQDDKAQEAYAQAINHYERLIHDYVGTQVELVSWEFIIDIYKKQKQYDKTLETLQRIIDAHPESNRAAVALYEIATMYSDALKKPEQAFGYYKSFVTKYPEHKLVKSAKTKMESIALSFPMLELKIPSGTRTTE</sequence>
<evidence type="ECO:0000313" key="3">
    <source>
        <dbReference type="Proteomes" id="UP000183085"/>
    </source>
</evidence>
<dbReference type="PROSITE" id="PS50005">
    <property type="entry name" value="TPR"/>
    <property type="match status" value="1"/>
</dbReference>
<comment type="caution">
    <text evidence="2">The sequence shown here is derived from an EMBL/GenBank/DDBJ whole genome shotgun (WGS) entry which is preliminary data.</text>
</comment>
<dbReference type="STRING" id="1817895.AUJ95_03990"/>
<dbReference type="Pfam" id="PF13174">
    <property type="entry name" value="TPR_6"/>
    <property type="match status" value="4"/>
</dbReference>
<dbReference type="InterPro" id="IPR011990">
    <property type="entry name" value="TPR-like_helical_dom_sf"/>
</dbReference>
<dbReference type="AlphaFoldDB" id="A0A1J5DXS8"/>
<dbReference type="InterPro" id="IPR019734">
    <property type="entry name" value="TPR_rpt"/>
</dbReference>
<dbReference type="PROSITE" id="PS51257">
    <property type="entry name" value="PROKAR_LIPOPROTEIN"/>
    <property type="match status" value="1"/>
</dbReference>
<dbReference type="SUPFAM" id="SSF48452">
    <property type="entry name" value="TPR-like"/>
    <property type="match status" value="1"/>
</dbReference>
<evidence type="ECO:0000256" key="1">
    <source>
        <dbReference type="PROSITE-ProRule" id="PRU00339"/>
    </source>
</evidence>
<organism evidence="2 3">
    <name type="scientific">Candidatus Desantisbacteria bacterium CG2_30_40_21</name>
    <dbReference type="NCBI Taxonomy" id="1817895"/>
    <lineage>
        <taxon>Bacteria</taxon>
        <taxon>Candidatus Desantisiibacteriota</taxon>
    </lineage>
</organism>
<dbReference type="Gene3D" id="1.25.40.10">
    <property type="entry name" value="Tetratricopeptide repeat domain"/>
    <property type="match status" value="3"/>
</dbReference>
<dbReference type="Proteomes" id="UP000183085">
    <property type="component" value="Unassembled WGS sequence"/>
</dbReference>
<reference evidence="2 3" key="1">
    <citation type="journal article" date="2016" name="Environ. Microbiol.">
        <title>Genomic resolution of a cold subsurface aquifer community provides metabolic insights for novel microbes adapted to high CO concentrations.</title>
        <authorList>
            <person name="Probst A.J."/>
            <person name="Castelle C.J."/>
            <person name="Singh A."/>
            <person name="Brown C.T."/>
            <person name="Anantharaman K."/>
            <person name="Sharon I."/>
            <person name="Hug L.A."/>
            <person name="Burstein D."/>
            <person name="Emerson J.B."/>
            <person name="Thomas B.C."/>
            <person name="Banfield J.F."/>
        </authorList>
    </citation>
    <scope>NUCLEOTIDE SEQUENCE [LARGE SCALE GENOMIC DNA]</scope>
    <source>
        <strain evidence="2">CG2_30_40_21</strain>
    </source>
</reference>
<protein>
    <submittedName>
        <fullName evidence="2">Uncharacterized protein</fullName>
    </submittedName>
</protein>
<proteinExistence type="predicted"/>
<evidence type="ECO:0000313" key="2">
    <source>
        <dbReference type="EMBL" id="OIP40924.1"/>
    </source>
</evidence>
<name>A0A1J5DXS8_9BACT</name>
<keyword evidence="1" id="KW-0802">TPR repeat</keyword>
<dbReference type="SMART" id="SM00028">
    <property type="entry name" value="TPR"/>
    <property type="match status" value="5"/>
</dbReference>
<feature type="repeat" description="TPR" evidence="1">
    <location>
        <begin position="78"/>
        <end position="111"/>
    </location>
</feature>
<accession>A0A1J5DXS8</accession>
<gene>
    <name evidence="2" type="ORF">AUJ95_03990</name>
</gene>